<dbReference type="Gene3D" id="3.60.15.10">
    <property type="entry name" value="Ribonuclease Z/Hydroxyacylglutathione hydrolase-like"/>
    <property type="match status" value="1"/>
</dbReference>
<gene>
    <name evidence="2" type="ORF">B0X71_02600</name>
</gene>
<feature type="domain" description="Metallo-beta-lactamase" evidence="1">
    <location>
        <begin position="48"/>
        <end position="259"/>
    </location>
</feature>
<dbReference type="AlphaFoldDB" id="A0A1Q2KWS0"/>
<dbReference type="InterPro" id="IPR036866">
    <property type="entry name" value="RibonucZ/Hydroxyglut_hydro"/>
</dbReference>
<dbReference type="SMART" id="SM00849">
    <property type="entry name" value="Lactamase_B"/>
    <property type="match status" value="1"/>
</dbReference>
<name>A0A1Q2KWS0_9BACL</name>
<evidence type="ECO:0000259" key="1">
    <source>
        <dbReference type="SMART" id="SM00849"/>
    </source>
</evidence>
<proteinExistence type="predicted"/>
<dbReference type="CDD" id="cd07721">
    <property type="entry name" value="yflN-like_MBL-fold"/>
    <property type="match status" value="1"/>
</dbReference>
<dbReference type="InterPro" id="IPR050855">
    <property type="entry name" value="NDM-1-like"/>
</dbReference>
<keyword evidence="3" id="KW-1185">Reference proteome</keyword>
<dbReference type="PANTHER" id="PTHR42951">
    <property type="entry name" value="METALLO-BETA-LACTAMASE DOMAIN-CONTAINING"/>
    <property type="match status" value="1"/>
</dbReference>
<dbReference type="Pfam" id="PF00753">
    <property type="entry name" value="Lactamase_B"/>
    <property type="match status" value="1"/>
</dbReference>
<evidence type="ECO:0000313" key="2">
    <source>
        <dbReference type="EMBL" id="AQQ52122.1"/>
    </source>
</evidence>
<dbReference type="GO" id="GO:0016787">
    <property type="term" value="F:hydrolase activity"/>
    <property type="evidence" value="ECO:0007669"/>
    <property type="project" value="UniProtKB-KW"/>
</dbReference>
<protein>
    <submittedName>
        <fullName evidence="2">MBL fold metallo-hydrolase</fullName>
    </submittedName>
</protein>
<dbReference type="EMBL" id="CP019640">
    <property type="protein sequence ID" value="AQQ52122.1"/>
    <property type="molecule type" value="Genomic_DNA"/>
</dbReference>
<dbReference type="PANTHER" id="PTHR42951:SF17">
    <property type="entry name" value="METALLO-BETA-LACTAMASE DOMAIN-CONTAINING PROTEIN"/>
    <property type="match status" value="1"/>
</dbReference>
<keyword evidence="2" id="KW-0378">Hydrolase</keyword>
<dbReference type="OrthoDB" id="9802248at2"/>
<organism evidence="2 3">
    <name type="scientific">Planococcus lenghuensis</name>
    <dbReference type="NCBI Taxonomy" id="2213202"/>
    <lineage>
        <taxon>Bacteria</taxon>
        <taxon>Bacillati</taxon>
        <taxon>Bacillota</taxon>
        <taxon>Bacilli</taxon>
        <taxon>Bacillales</taxon>
        <taxon>Caryophanaceae</taxon>
        <taxon>Planococcus</taxon>
    </lineage>
</organism>
<dbReference type="InterPro" id="IPR001279">
    <property type="entry name" value="Metallo-B-lactamas"/>
</dbReference>
<reference evidence="2 3" key="1">
    <citation type="submission" date="2017-02" db="EMBL/GenBank/DDBJ databases">
        <title>The complete genomic sequence of a novel cold adapted crude oil-degrading bacterium Planococcus qaidamina Y42.</title>
        <authorList>
            <person name="Yang R."/>
        </authorList>
    </citation>
    <scope>NUCLEOTIDE SEQUENCE [LARGE SCALE GENOMIC DNA]</scope>
    <source>
        <strain evidence="2 3">Y42</strain>
    </source>
</reference>
<evidence type="ECO:0000313" key="3">
    <source>
        <dbReference type="Proteomes" id="UP000188184"/>
    </source>
</evidence>
<dbReference type="Proteomes" id="UP000188184">
    <property type="component" value="Chromosome"/>
</dbReference>
<dbReference type="KEGG" id="pmar:B0X71_02600"/>
<sequence length="294" mass="32115">MFYSSFIFKEGFSVERSSSTNRFQPLSSVRSGDGVQITPDVYGFTTQIVNVYMIGNPAESNKWVLVDAGMPRQADKVLSAAAERFGEDHQLQAILLTQGHFDHVGGLIDILEQHPVPVYAHPEELPYITGKKDYPKGDSTVEGGLVAKISPEFPVEGINIGKHAHPLPADGSVPGLPEWKWIHTPGYTQGHVSYFREQDRLLIVGDAFLTVQQDSLFNVLSQKTNISGPPPSFTLDWDAAENSVQKLAALKPSIAAPGHGKPVKGAELVEGLGMLSNEFDEIAKPDHGRFVDDK</sequence>
<dbReference type="SUPFAM" id="SSF56281">
    <property type="entry name" value="Metallo-hydrolase/oxidoreductase"/>
    <property type="match status" value="1"/>
</dbReference>
<accession>A0A1Q2KWS0</accession>